<proteinExistence type="predicted"/>
<reference evidence="1" key="1">
    <citation type="submission" date="2024-10" db="EMBL/GenBank/DDBJ databases">
        <authorList>
            <person name="Jemina J."/>
            <person name="Pratiankara J.K."/>
            <person name="Shobana S."/>
        </authorList>
    </citation>
    <scope>NUCLEOTIDE SEQUENCE</scope>
</reference>
<protein>
    <submittedName>
        <fullName evidence="1">Uncharacterized protein</fullName>
    </submittedName>
</protein>
<organism evidence="1">
    <name type="scientific">Klebsiella phage Hope</name>
    <dbReference type="NCBI Taxonomy" id="3350564"/>
    <lineage>
        <taxon>Viruses</taxon>
        <taxon>Duplodnaviria</taxon>
        <taxon>Heunggongvirae</taxon>
        <taxon>Uroviricota</taxon>
        <taxon>Caudoviricetes</taxon>
    </lineage>
</organism>
<accession>A0AB74UIM5</accession>
<sequence length="35" mass="3869">MISIVSTRLQSLWASYFGIQSSLCSSQCQPFLSSI</sequence>
<dbReference type="EMBL" id="PQ374180">
    <property type="protein sequence ID" value="XHV14957.1"/>
    <property type="molecule type" value="Genomic_DNA"/>
</dbReference>
<gene>
    <name evidence="1" type="ORF">LOLGXRTD_CDS0043</name>
</gene>
<name>A0AB74UIM5_9CAUD</name>
<evidence type="ECO:0000313" key="1">
    <source>
        <dbReference type="EMBL" id="XHV14957.1"/>
    </source>
</evidence>